<dbReference type="EMBL" id="LHPF02000044">
    <property type="protein sequence ID" value="PSC67982.1"/>
    <property type="molecule type" value="Genomic_DNA"/>
</dbReference>
<feature type="region of interest" description="Disordered" evidence="1">
    <location>
        <begin position="56"/>
        <end position="105"/>
    </location>
</feature>
<sequence length="221" mass="22952">MPAPNLERVAARLTTDAAYRERCRAGLAAAAGSNTDDVLRRVQRLNQYLATGLVLDDDEGGSVNKTPLPWETPAEPTAPPVQQHPPAAHSDSDSDLEDDSPGSSPAELLAAAQAAVARRRQQAALAIQSSCGGGPQAYRRMSSIQLLETVQLGIDGAAGSMASQAALEVCERTAERVAALQRTASAGRPGSAGSRSISRVGCTLQRQASRAAAGRSDAIQE</sequence>
<dbReference type="OrthoDB" id="10682937at2759"/>
<name>A0A2P6V1K5_9CHLO</name>
<protein>
    <submittedName>
        <fullName evidence="2">Receptor</fullName>
    </submittedName>
</protein>
<proteinExistence type="predicted"/>
<gene>
    <name evidence="2" type="ORF">C2E20_8388</name>
</gene>
<organism evidence="2 3">
    <name type="scientific">Micractinium conductrix</name>
    <dbReference type="NCBI Taxonomy" id="554055"/>
    <lineage>
        <taxon>Eukaryota</taxon>
        <taxon>Viridiplantae</taxon>
        <taxon>Chlorophyta</taxon>
        <taxon>core chlorophytes</taxon>
        <taxon>Trebouxiophyceae</taxon>
        <taxon>Chlorellales</taxon>
        <taxon>Chlorellaceae</taxon>
        <taxon>Chlorella clade</taxon>
        <taxon>Micractinium</taxon>
    </lineage>
</organism>
<feature type="region of interest" description="Disordered" evidence="1">
    <location>
        <begin position="181"/>
        <end position="201"/>
    </location>
</feature>
<reference evidence="2 3" key="1">
    <citation type="journal article" date="2018" name="Plant J.">
        <title>Genome sequences of Chlorella sorokiniana UTEX 1602 and Micractinium conductrix SAG 241.80: implications to maltose excretion by a green alga.</title>
        <authorList>
            <person name="Arriola M.B."/>
            <person name="Velmurugan N."/>
            <person name="Zhang Y."/>
            <person name="Plunkett M.H."/>
            <person name="Hondzo H."/>
            <person name="Barney B.M."/>
        </authorList>
    </citation>
    <scope>NUCLEOTIDE SEQUENCE [LARGE SCALE GENOMIC DNA]</scope>
    <source>
        <strain evidence="2 3">SAG 241.80</strain>
    </source>
</reference>
<accession>A0A2P6V1K5</accession>
<keyword evidence="3" id="KW-1185">Reference proteome</keyword>
<dbReference type="AlphaFoldDB" id="A0A2P6V1K5"/>
<feature type="compositionally biased region" description="Low complexity" evidence="1">
    <location>
        <begin position="184"/>
        <end position="201"/>
    </location>
</feature>
<evidence type="ECO:0000313" key="3">
    <source>
        <dbReference type="Proteomes" id="UP000239649"/>
    </source>
</evidence>
<feature type="compositionally biased region" description="Low complexity" evidence="1">
    <location>
        <begin position="66"/>
        <end position="75"/>
    </location>
</feature>
<evidence type="ECO:0000256" key="1">
    <source>
        <dbReference type="SAM" id="MobiDB-lite"/>
    </source>
</evidence>
<keyword evidence="2" id="KW-0675">Receptor</keyword>
<evidence type="ECO:0000313" key="2">
    <source>
        <dbReference type="EMBL" id="PSC67982.1"/>
    </source>
</evidence>
<dbReference type="Proteomes" id="UP000239649">
    <property type="component" value="Unassembled WGS sequence"/>
</dbReference>
<comment type="caution">
    <text evidence="2">The sequence shown here is derived from an EMBL/GenBank/DDBJ whole genome shotgun (WGS) entry which is preliminary data.</text>
</comment>